<evidence type="ECO:0000313" key="1">
    <source>
        <dbReference type="EMBL" id="CAH1255370.1"/>
    </source>
</evidence>
<dbReference type="EMBL" id="OV696687">
    <property type="protein sequence ID" value="CAH1255370.1"/>
    <property type="molecule type" value="Genomic_DNA"/>
</dbReference>
<sequence>MGHFGFGSEQFGFGLGCQAYADQGMTRNAPTNPRPRPCPSSTGYLWGGGAIHTHRRLLLATTCHLSRRRRKPSSRLIPTRRQRHHLTRHLVLFLIRLLYQIRHQFLTRHLFLTRYLLHRLLAHLRRRRQPSRSHRCLSDPADVVDHHNI</sequence>
<keyword evidence="2" id="KW-1185">Reference proteome</keyword>
<gene>
    <name evidence="1" type="primary">Hypp1520</name>
    <name evidence="1" type="ORF">BLAG_LOCUS14453</name>
</gene>
<reference evidence="1" key="1">
    <citation type="submission" date="2022-01" db="EMBL/GenBank/DDBJ databases">
        <authorList>
            <person name="Braso-Vives M."/>
        </authorList>
    </citation>
    <scope>NUCLEOTIDE SEQUENCE</scope>
</reference>
<organism evidence="1 2">
    <name type="scientific">Branchiostoma lanceolatum</name>
    <name type="common">Common lancelet</name>
    <name type="synonym">Amphioxus lanceolatum</name>
    <dbReference type="NCBI Taxonomy" id="7740"/>
    <lineage>
        <taxon>Eukaryota</taxon>
        <taxon>Metazoa</taxon>
        <taxon>Chordata</taxon>
        <taxon>Cephalochordata</taxon>
        <taxon>Leptocardii</taxon>
        <taxon>Amphioxiformes</taxon>
        <taxon>Branchiostomatidae</taxon>
        <taxon>Branchiostoma</taxon>
    </lineage>
</organism>
<protein>
    <submittedName>
        <fullName evidence="1">Hypp1520 protein</fullName>
    </submittedName>
</protein>
<name>A0A8K0EL90_BRALA</name>
<accession>A0A8K0EL90</accession>
<proteinExistence type="predicted"/>
<dbReference type="Proteomes" id="UP000838412">
    <property type="component" value="Chromosome 2"/>
</dbReference>
<dbReference type="AlphaFoldDB" id="A0A8K0EL90"/>
<evidence type="ECO:0000313" key="2">
    <source>
        <dbReference type="Proteomes" id="UP000838412"/>
    </source>
</evidence>